<dbReference type="PANTHER" id="PTHR43540">
    <property type="entry name" value="PEROXYUREIDOACRYLATE/UREIDOACRYLATE AMIDOHYDROLASE-RELATED"/>
    <property type="match status" value="1"/>
</dbReference>
<dbReference type="InterPro" id="IPR036380">
    <property type="entry name" value="Isochorismatase-like_sf"/>
</dbReference>
<dbReference type="Gene3D" id="3.40.50.850">
    <property type="entry name" value="Isochorismatase-like"/>
    <property type="match status" value="2"/>
</dbReference>
<keyword evidence="2 4" id="KW-0378">Hydrolase</keyword>
<dbReference type="InterPro" id="IPR050272">
    <property type="entry name" value="Isochorismatase-like_hydrls"/>
</dbReference>
<dbReference type="Pfam" id="PF00857">
    <property type="entry name" value="Isochorismatase"/>
    <property type="match status" value="1"/>
</dbReference>
<dbReference type="Proteomes" id="UP001138500">
    <property type="component" value="Unassembled WGS sequence"/>
</dbReference>
<evidence type="ECO:0000256" key="2">
    <source>
        <dbReference type="ARBA" id="ARBA00022801"/>
    </source>
</evidence>
<dbReference type="GO" id="GO:0016787">
    <property type="term" value="F:hydrolase activity"/>
    <property type="evidence" value="ECO:0007669"/>
    <property type="project" value="UniProtKB-KW"/>
</dbReference>
<accession>A0A9W7SSI1</accession>
<evidence type="ECO:0000259" key="3">
    <source>
        <dbReference type="Pfam" id="PF00857"/>
    </source>
</evidence>
<organism evidence="4 5">
    <name type="scientific">Teratosphaeria destructans</name>
    <dbReference type="NCBI Taxonomy" id="418781"/>
    <lineage>
        <taxon>Eukaryota</taxon>
        <taxon>Fungi</taxon>
        <taxon>Dikarya</taxon>
        <taxon>Ascomycota</taxon>
        <taxon>Pezizomycotina</taxon>
        <taxon>Dothideomycetes</taxon>
        <taxon>Dothideomycetidae</taxon>
        <taxon>Mycosphaerellales</taxon>
        <taxon>Teratosphaeriaceae</taxon>
        <taxon>Teratosphaeria</taxon>
    </lineage>
</organism>
<reference evidence="4 5" key="1">
    <citation type="journal article" date="2018" name="IMA Fungus">
        <title>IMA Genome-F 10: Nine draft genome sequences of Claviceps purpurea s.lat., including C. arundinis, C. humidiphila, and C. cf. spartinae, pseudomolecules for the pitch canker pathogen Fusarium circinatum, draft genome of Davidsoniella eucalypti, Grosmannia galeiformis, Quambalaria eucalypti, and Teratosphaeria destructans.</title>
        <authorList>
            <person name="Wingfield B.D."/>
            <person name="Liu M."/>
            <person name="Nguyen H.D."/>
            <person name="Lane F.A."/>
            <person name="Morgan S.W."/>
            <person name="De Vos L."/>
            <person name="Wilken P.M."/>
            <person name="Duong T.A."/>
            <person name="Aylward J."/>
            <person name="Coetzee M.P."/>
            <person name="Dadej K."/>
            <person name="De Beer Z.W."/>
            <person name="Findlay W."/>
            <person name="Havenga M."/>
            <person name="Kolarik M."/>
            <person name="Menzies J.G."/>
            <person name="Naidoo K."/>
            <person name="Pochopski O."/>
            <person name="Shoukouhi P."/>
            <person name="Santana Q.C."/>
            <person name="Seifert K.A."/>
            <person name="Soal N."/>
            <person name="Steenkamp E.T."/>
            <person name="Tatham C.T."/>
            <person name="van der Nest M.A."/>
            <person name="Wingfield M.J."/>
        </authorList>
    </citation>
    <scope>NUCLEOTIDE SEQUENCE [LARGE SCALE GENOMIC DNA]</scope>
    <source>
        <strain evidence="4">CMW44962</strain>
    </source>
</reference>
<protein>
    <submittedName>
        <fullName evidence="4">Isochorismatase hydrolase</fullName>
    </submittedName>
</protein>
<dbReference type="InterPro" id="IPR000868">
    <property type="entry name" value="Isochorismatase-like_dom"/>
</dbReference>
<evidence type="ECO:0000256" key="1">
    <source>
        <dbReference type="ARBA" id="ARBA00006336"/>
    </source>
</evidence>
<gene>
    <name evidence="4" type="ORF">Tdes44962_MAKER09518</name>
</gene>
<dbReference type="AlphaFoldDB" id="A0A9W7SSI1"/>
<sequence>MASTQHADLASYKASGFNGRMGWGQRPALLLIDVCKAYWCSGSPLDTSANPASVASLDVMKRLLTTARESKVPVIWTQVSYKKGMKDAGLFYSKSRALDVWEAGNTRGYDALVPGLEPAEGEEVVVKKHPSAFFGTELASQLHLMNVDTLVICGVSTSGCVRASTLDAMCYNYRPMVSFGWLFAFFSMSICFLKNSLLRCDVFASVECFADVGGDVQVVGSACGDRSAAIHDANIFDMDAKMADVVSEDEAVEHLKAGWS</sequence>
<reference evidence="4 5" key="2">
    <citation type="journal article" date="2021" name="Curr. Genet.">
        <title>Genetic response to nitrogen starvation in the aggressive Eucalyptus foliar pathogen Teratosphaeria destructans.</title>
        <authorList>
            <person name="Havenga M."/>
            <person name="Wingfield B.D."/>
            <person name="Wingfield M.J."/>
            <person name="Dreyer L.L."/>
            <person name="Roets F."/>
            <person name="Aylward J."/>
        </authorList>
    </citation>
    <scope>NUCLEOTIDE SEQUENCE [LARGE SCALE GENOMIC DNA]</scope>
    <source>
        <strain evidence="4">CMW44962</strain>
    </source>
</reference>
<comment type="similarity">
    <text evidence="1">Belongs to the isochorismatase family.</text>
</comment>
<dbReference type="EMBL" id="RIBY02001840">
    <property type="protein sequence ID" value="KAH9827989.1"/>
    <property type="molecule type" value="Genomic_DNA"/>
</dbReference>
<dbReference type="PANTHER" id="PTHR43540:SF1">
    <property type="entry name" value="ISOCHORISMATASE HYDROLASE"/>
    <property type="match status" value="1"/>
</dbReference>
<comment type="caution">
    <text evidence="4">The sequence shown here is derived from an EMBL/GenBank/DDBJ whole genome shotgun (WGS) entry which is preliminary data.</text>
</comment>
<feature type="domain" description="Isochorismatase-like" evidence="3">
    <location>
        <begin position="28"/>
        <end position="177"/>
    </location>
</feature>
<name>A0A9W7SSI1_9PEZI</name>
<evidence type="ECO:0000313" key="4">
    <source>
        <dbReference type="EMBL" id="KAH9827989.1"/>
    </source>
</evidence>
<dbReference type="SUPFAM" id="SSF52499">
    <property type="entry name" value="Isochorismatase-like hydrolases"/>
    <property type="match status" value="2"/>
</dbReference>
<proteinExistence type="inferred from homology"/>
<dbReference type="OrthoDB" id="1739143at2759"/>
<evidence type="ECO:0000313" key="5">
    <source>
        <dbReference type="Proteomes" id="UP001138500"/>
    </source>
</evidence>
<keyword evidence="5" id="KW-1185">Reference proteome</keyword>